<protein>
    <submittedName>
        <fullName evidence="1">Uncharacterized protein</fullName>
    </submittedName>
</protein>
<evidence type="ECO:0000313" key="1">
    <source>
        <dbReference type="EMBL" id="MFC5008544.1"/>
    </source>
</evidence>
<reference evidence="2" key="1">
    <citation type="journal article" date="2019" name="Int. J. Syst. Evol. Microbiol.">
        <title>The Global Catalogue of Microorganisms (GCM) 10K type strain sequencing project: providing services to taxonomists for standard genome sequencing and annotation.</title>
        <authorList>
            <consortium name="The Broad Institute Genomics Platform"/>
            <consortium name="The Broad Institute Genome Sequencing Center for Infectious Disease"/>
            <person name="Wu L."/>
            <person name="Ma J."/>
        </authorList>
    </citation>
    <scope>NUCLEOTIDE SEQUENCE [LARGE SCALE GENOMIC DNA]</scope>
    <source>
        <strain evidence="2">CGMCC 4.7152</strain>
    </source>
</reference>
<dbReference type="EMBL" id="JBHSIU010000131">
    <property type="protein sequence ID" value="MFC5008544.1"/>
    <property type="molecule type" value="Genomic_DNA"/>
</dbReference>
<keyword evidence="2" id="KW-1185">Reference proteome</keyword>
<organism evidence="1 2">
    <name type="scientific">Dactylosporangium cerinum</name>
    <dbReference type="NCBI Taxonomy" id="1434730"/>
    <lineage>
        <taxon>Bacteria</taxon>
        <taxon>Bacillati</taxon>
        <taxon>Actinomycetota</taxon>
        <taxon>Actinomycetes</taxon>
        <taxon>Micromonosporales</taxon>
        <taxon>Micromonosporaceae</taxon>
        <taxon>Dactylosporangium</taxon>
    </lineage>
</organism>
<gene>
    <name evidence="1" type="ORF">ACFPIJ_63375</name>
</gene>
<dbReference type="RefSeq" id="WP_380129238.1">
    <property type="nucleotide sequence ID" value="NZ_JBHSIU010000131.1"/>
</dbReference>
<dbReference type="Proteomes" id="UP001595912">
    <property type="component" value="Unassembled WGS sequence"/>
</dbReference>
<comment type="caution">
    <text evidence="1">The sequence shown here is derived from an EMBL/GenBank/DDBJ whole genome shotgun (WGS) entry which is preliminary data.</text>
</comment>
<name>A0ABV9WMQ4_9ACTN</name>
<sequence length="149" mass="15859">MGLRVNGTGAPDTELALTVGATDRFEPNHVTWNLHGAGPQILAPTASQSLLRACVILTDCDWAAISSTDIDHWQTAAPDGPTIGWSTYLAHRLLPDGPPEVPGVAVEPVHRGYLLTSTTRPEHTDRSTVLAVASTVMHRRPAGQGGLQR</sequence>
<proteinExistence type="predicted"/>
<accession>A0ABV9WMQ4</accession>
<evidence type="ECO:0000313" key="2">
    <source>
        <dbReference type="Proteomes" id="UP001595912"/>
    </source>
</evidence>